<organism evidence="1 2">
    <name type="scientific">Constantimarinum furrinae</name>
    <dbReference type="NCBI Taxonomy" id="2562285"/>
    <lineage>
        <taxon>Bacteria</taxon>
        <taxon>Pseudomonadati</taxon>
        <taxon>Bacteroidota</taxon>
        <taxon>Flavobacteriia</taxon>
        <taxon>Flavobacteriales</taxon>
        <taxon>Flavobacteriaceae</taxon>
        <taxon>Altibacter/Constantimarinum group</taxon>
        <taxon>Constantimarinum</taxon>
    </lineage>
</organism>
<evidence type="ECO:0000313" key="1">
    <source>
        <dbReference type="EMBL" id="QNJ96914.1"/>
    </source>
</evidence>
<dbReference type="AlphaFoldDB" id="A0A7G8PRE8"/>
<proteinExistence type="predicted"/>
<dbReference type="KEGG" id="alti:ALE3EI_0327"/>
<dbReference type="Proteomes" id="UP000515514">
    <property type="component" value="Chromosome"/>
</dbReference>
<gene>
    <name evidence="1" type="ORF">ALE3EI_0327</name>
</gene>
<evidence type="ECO:0000313" key="2">
    <source>
        <dbReference type="Proteomes" id="UP000515514"/>
    </source>
</evidence>
<dbReference type="RefSeq" id="WP_186990191.1">
    <property type="nucleotide sequence ID" value="NZ_CP052909.1"/>
</dbReference>
<protein>
    <submittedName>
        <fullName evidence="1">Uncharacterized protein</fullName>
    </submittedName>
</protein>
<sequence length="347" mass="39358">MKKFILSFLPLIALLCFSCEDEPVGKANINTDYIEVNSELYELLVDISGRIPEDEITCIDFNYSFTLFIFDEQQQFLEAIAMHNDAQFSDLLEGLQQGQSISLNFPITGTLLNGELVEINNTHELKESIDQCIQEEVLGNCNAALSIPRCIWKVTDPGNPDNPYNNSVFVLNQDGSANYHYENDVYFGTWITYFVETELHLNIFIQDDTEIGEEWNFDWKLDYFSNSLMILSEGNRTYEISTNCDLPCFSTAVYQECELENSPGYAEFNLQQYTYCLGVSANSNEGEAIRITFHETEMDAMDGIHAVSSTSYINSTNPQEIYPRASDLDTGELVSIFAFTIEAVVCD</sequence>
<accession>A0A7G8PRE8</accession>
<dbReference type="EMBL" id="CP052909">
    <property type="protein sequence ID" value="QNJ96914.1"/>
    <property type="molecule type" value="Genomic_DNA"/>
</dbReference>
<reference evidence="1 2" key="1">
    <citation type="submission" date="2020-04" db="EMBL/GenBank/DDBJ databases">
        <title>Genome sequence of Altibacter aquimarinus strain ALE3EI.</title>
        <authorList>
            <person name="Oh H.-M."/>
            <person name="Jang D."/>
        </authorList>
    </citation>
    <scope>NUCLEOTIDE SEQUENCE [LARGE SCALE GENOMIC DNA]</scope>
    <source>
        <strain evidence="1 2">ALE3EI</strain>
    </source>
</reference>
<keyword evidence="2" id="KW-1185">Reference proteome</keyword>
<name>A0A7G8PRE8_9FLAO</name>